<name>A0A9X5N888_BACTU</name>
<proteinExistence type="predicted"/>
<dbReference type="EMBL" id="LXLI01000017">
    <property type="protein sequence ID" value="OFC94587.1"/>
    <property type="molecule type" value="Genomic_DNA"/>
</dbReference>
<evidence type="ECO:0000313" key="1">
    <source>
        <dbReference type="EMBL" id="OFC94587.1"/>
    </source>
</evidence>
<dbReference type="Proteomes" id="UP000175994">
    <property type="component" value="Unassembled WGS sequence"/>
</dbReference>
<dbReference type="RefSeq" id="WP_070183601.1">
    <property type="nucleotide sequence ID" value="NZ_LXLI01000017.1"/>
</dbReference>
<evidence type="ECO:0000313" key="2">
    <source>
        <dbReference type="Proteomes" id="UP000175994"/>
    </source>
</evidence>
<protein>
    <submittedName>
        <fullName evidence="1">Uncharacterized protein</fullName>
    </submittedName>
</protein>
<dbReference type="AlphaFoldDB" id="A0A9X5N888"/>
<comment type="caution">
    <text evidence="1">The sequence shown here is derived from an EMBL/GenBank/DDBJ whole genome shotgun (WGS) entry which is preliminary data.</text>
</comment>
<gene>
    <name evidence="1" type="ORF">BTGOE4_09770</name>
</gene>
<accession>A0A9X5N888</accession>
<reference evidence="1 2" key="1">
    <citation type="submission" date="2016-04" db="EMBL/GenBank/DDBJ databases">
        <title>Bacillus thuringiensis and Bacillus weihenstephanensis as novel biocontrol agents of wilt causing Verticillium species.</title>
        <authorList>
            <person name="Hollensteiner J."/>
            <person name="Wemheuer F."/>
            <person name="Harting R."/>
            <person name="Kolarzyk A."/>
            <person name="Diaz-Valerio S."/>
            <person name="Poehlein A."/>
            <person name="Brzuszkiewicz E."/>
            <person name="Nesemann K."/>
            <person name="Braus-Stromeyer S."/>
            <person name="Braus G."/>
            <person name="Daniel R."/>
            <person name="Liesegang H."/>
        </authorList>
    </citation>
    <scope>NUCLEOTIDE SEQUENCE [LARGE SCALE GENOMIC DNA]</scope>
    <source>
        <strain evidence="1 2">GOE4</strain>
    </source>
</reference>
<organism evidence="1 2">
    <name type="scientific">Bacillus thuringiensis</name>
    <dbReference type="NCBI Taxonomy" id="1428"/>
    <lineage>
        <taxon>Bacteria</taxon>
        <taxon>Bacillati</taxon>
        <taxon>Bacillota</taxon>
        <taxon>Bacilli</taxon>
        <taxon>Bacillales</taxon>
        <taxon>Bacillaceae</taxon>
        <taxon>Bacillus</taxon>
        <taxon>Bacillus cereus group</taxon>
    </lineage>
</organism>
<sequence>MDKQYLVTVTSVPVQNNPVTKGKKSLSTTDRKNIKVSPETLNKIKAICTMKNMKNYELIDEMLDCYIANKLNSNEQNNLKDIMSIQK</sequence>